<keyword evidence="3" id="KW-1185">Reference proteome</keyword>
<evidence type="ECO:0000256" key="1">
    <source>
        <dbReference type="SAM" id="MobiDB-lite"/>
    </source>
</evidence>
<protein>
    <submittedName>
        <fullName evidence="2">Uncharacterized protein</fullName>
    </submittedName>
</protein>
<evidence type="ECO:0000313" key="2">
    <source>
        <dbReference type="EMBL" id="CAL1583810.1"/>
    </source>
</evidence>
<evidence type="ECO:0000313" key="3">
    <source>
        <dbReference type="Proteomes" id="UP001497482"/>
    </source>
</evidence>
<accession>A0AAV2K473</accession>
<dbReference type="Proteomes" id="UP001497482">
    <property type="component" value="Chromosome 16"/>
</dbReference>
<feature type="region of interest" description="Disordered" evidence="1">
    <location>
        <begin position="116"/>
        <end position="145"/>
    </location>
</feature>
<reference evidence="2 3" key="1">
    <citation type="submission" date="2024-04" db="EMBL/GenBank/DDBJ databases">
        <authorList>
            <person name="Waldvogel A.-M."/>
            <person name="Schoenle A."/>
        </authorList>
    </citation>
    <scope>NUCLEOTIDE SEQUENCE [LARGE SCALE GENOMIC DNA]</scope>
</reference>
<dbReference type="AlphaFoldDB" id="A0AAV2K473"/>
<proteinExistence type="predicted"/>
<gene>
    <name evidence="2" type="ORF">KC01_LOCUS14237</name>
</gene>
<sequence length="238" mass="26242">MGAEPALDMVVWFPVRSNSKFFLSLLPIDGGKLQQEDPTAAIEKRREVVIRGLIEYMGEKPGDLISDLQSLEETEDTRQNIAYPVKIVKVGDTMEEEMQQLREQLAQLKADNERLLHNGASNPAGPSGASQASGVSTGQARSLGFHTPTTDRVLVMTRDRKCPLFNVSSQAEAESIQGRLEEADLSALKEEERAGVRALLQKYRDVFAAHEGDLGCTSLVDHEIPLLDDSVFSAFSLW</sequence>
<dbReference type="EMBL" id="OZ035838">
    <property type="protein sequence ID" value="CAL1583810.1"/>
    <property type="molecule type" value="Genomic_DNA"/>
</dbReference>
<organism evidence="2 3">
    <name type="scientific">Knipowitschia caucasica</name>
    <name type="common">Caucasian dwarf goby</name>
    <name type="synonym">Pomatoschistus caucasicus</name>
    <dbReference type="NCBI Taxonomy" id="637954"/>
    <lineage>
        <taxon>Eukaryota</taxon>
        <taxon>Metazoa</taxon>
        <taxon>Chordata</taxon>
        <taxon>Craniata</taxon>
        <taxon>Vertebrata</taxon>
        <taxon>Euteleostomi</taxon>
        <taxon>Actinopterygii</taxon>
        <taxon>Neopterygii</taxon>
        <taxon>Teleostei</taxon>
        <taxon>Neoteleostei</taxon>
        <taxon>Acanthomorphata</taxon>
        <taxon>Gobiaria</taxon>
        <taxon>Gobiiformes</taxon>
        <taxon>Gobioidei</taxon>
        <taxon>Gobiidae</taxon>
        <taxon>Gobiinae</taxon>
        <taxon>Knipowitschia</taxon>
    </lineage>
</organism>
<name>A0AAV2K473_KNICA</name>
<feature type="compositionally biased region" description="Polar residues" evidence="1">
    <location>
        <begin position="128"/>
        <end position="140"/>
    </location>
</feature>